<name>J3MKL3_ORYBR</name>
<dbReference type="SUPFAM" id="SSF55008">
    <property type="entry name" value="HMA, heavy metal-associated domain"/>
    <property type="match status" value="1"/>
</dbReference>
<protein>
    <recommendedName>
        <fullName evidence="1">HMA domain-containing protein</fullName>
    </recommendedName>
</protein>
<dbReference type="InterPro" id="IPR044594">
    <property type="entry name" value="HIPP01/3/5/6"/>
</dbReference>
<reference evidence="2" key="1">
    <citation type="journal article" date="2013" name="Nat. Commun.">
        <title>Whole-genome sequencing of Oryza brachyantha reveals mechanisms underlying Oryza genome evolution.</title>
        <authorList>
            <person name="Chen J."/>
            <person name="Huang Q."/>
            <person name="Gao D."/>
            <person name="Wang J."/>
            <person name="Lang Y."/>
            <person name="Liu T."/>
            <person name="Li B."/>
            <person name="Bai Z."/>
            <person name="Luis Goicoechea J."/>
            <person name="Liang C."/>
            <person name="Chen C."/>
            <person name="Zhang W."/>
            <person name="Sun S."/>
            <person name="Liao Y."/>
            <person name="Zhang X."/>
            <person name="Yang L."/>
            <person name="Song C."/>
            <person name="Wang M."/>
            <person name="Shi J."/>
            <person name="Liu G."/>
            <person name="Liu J."/>
            <person name="Zhou H."/>
            <person name="Zhou W."/>
            <person name="Yu Q."/>
            <person name="An N."/>
            <person name="Chen Y."/>
            <person name="Cai Q."/>
            <person name="Wang B."/>
            <person name="Liu B."/>
            <person name="Min J."/>
            <person name="Huang Y."/>
            <person name="Wu H."/>
            <person name="Li Z."/>
            <person name="Zhang Y."/>
            <person name="Yin Y."/>
            <person name="Song W."/>
            <person name="Jiang J."/>
            <person name="Jackson S.A."/>
            <person name="Wing R.A."/>
            <person name="Wang J."/>
            <person name="Chen M."/>
        </authorList>
    </citation>
    <scope>NUCLEOTIDE SEQUENCE [LARGE SCALE GENOMIC DNA]</scope>
    <source>
        <strain evidence="2">cv. IRGC 101232</strain>
    </source>
</reference>
<feature type="domain" description="HMA" evidence="1">
    <location>
        <begin position="1"/>
        <end position="65"/>
    </location>
</feature>
<dbReference type="HOGENOM" id="CLU_2018764_0_0_1"/>
<evidence type="ECO:0000313" key="2">
    <source>
        <dbReference type="EnsemblPlants" id="OB07G19450.1"/>
    </source>
</evidence>
<dbReference type="Pfam" id="PF00403">
    <property type="entry name" value="HMA"/>
    <property type="match status" value="1"/>
</dbReference>
<dbReference type="Proteomes" id="UP000006038">
    <property type="component" value="Chromosome 7"/>
</dbReference>
<dbReference type="GO" id="GO:0046872">
    <property type="term" value="F:metal ion binding"/>
    <property type="evidence" value="ECO:0007669"/>
    <property type="project" value="InterPro"/>
</dbReference>
<dbReference type="PANTHER" id="PTHR46413">
    <property type="entry name" value="HEAVY METAL-ASSOCIATED ISOPRENYLATED PLANT PROTEIN 6"/>
    <property type="match status" value="1"/>
</dbReference>
<dbReference type="PANTHER" id="PTHR46413:SF1">
    <property type="entry name" value="HEAVY METAL-ASSOCIATED ISOPRENYLATED PLANT PROTEIN 6"/>
    <property type="match status" value="1"/>
</dbReference>
<dbReference type="PROSITE" id="PS50846">
    <property type="entry name" value="HMA_2"/>
    <property type="match status" value="1"/>
</dbReference>
<evidence type="ECO:0000313" key="3">
    <source>
        <dbReference type="Proteomes" id="UP000006038"/>
    </source>
</evidence>
<evidence type="ECO:0000259" key="1">
    <source>
        <dbReference type="PROSITE" id="PS50846"/>
    </source>
</evidence>
<dbReference type="InterPro" id="IPR036163">
    <property type="entry name" value="HMA_dom_sf"/>
</dbReference>
<keyword evidence="3" id="KW-1185">Reference proteome</keyword>
<dbReference type="CDD" id="cd00371">
    <property type="entry name" value="HMA"/>
    <property type="match status" value="1"/>
</dbReference>
<dbReference type="Gramene" id="OB07G19450.1">
    <property type="protein sequence ID" value="OB07G19450.1"/>
    <property type="gene ID" value="OB07G19450"/>
</dbReference>
<dbReference type="Gene3D" id="3.30.70.100">
    <property type="match status" value="1"/>
</dbReference>
<organism evidence="2">
    <name type="scientific">Oryza brachyantha</name>
    <name type="common">malo sina</name>
    <dbReference type="NCBI Taxonomy" id="4533"/>
    <lineage>
        <taxon>Eukaryota</taxon>
        <taxon>Viridiplantae</taxon>
        <taxon>Streptophyta</taxon>
        <taxon>Embryophyta</taxon>
        <taxon>Tracheophyta</taxon>
        <taxon>Spermatophyta</taxon>
        <taxon>Magnoliopsida</taxon>
        <taxon>Liliopsida</taxon>
        <taxon>Poales</taxon>
        <taxon>Poaceae</taxon>
        <taxon>BOP clade</taxon>
        <taxon>Oryzoideae</taxon>
        <taxon>Oryzeae</taxon>
        <taxon>Oryzinae</taxon>
        <taxon>Oryza</taxon>
    </lineage>
</organism>
<proteinExistence type="predicted"/>
<reference evidence="2" key="2">
    <citation type="submission" date="2013-04" db="UniProtKB">
        <authorList>
            <consortium name="EnsemblPlants"/>
        </authorList>
    </citation>
    <scope>IDENTIFICATION</scope>
</reference>
<dbReference type="InterPro" id="IPR006121">
    <property type="entry name" value="HMA_dom"/>
</dbReference>
<accession>J3MKL3</accession>
<dbReference type="AlphaFoldDB" id="J3MKL3"/>
<dbReference type="EnsemblPlants" id="OB07G19450.1">
    <property type="protein sequence ID" value="OB07G19450.1"/>
    <property type="gene ID" value="OB07G19450"/>
</dbReference>
<sequence length="123" mass="12830">MAPIVLQMEVNSMGCANKIEKAIKKMPGVTAVRPRVGEGRVVVEGTAVDAEALRARLESKLKKPVVVISTGVEPPPMQAPRPARRAAANASAAAGFTAAVRRAAATGVLPVPVRAQPVHFSFI</sequence>